<evidence type="ECO:0000313" key="1">
    <source>
        <dbReference type="EMBL" id="PHV70010.1"/>
    </source>
</evidence>
<accession>A0AC61DAV4</accession>
<reference evidence="1" key="1">
    <citation type="submission" date="2017-10" db="EMBL/GenBank/DDBJ databases">
        <title>Genome sequence of cellulolytic Lachnospiraceae bacterium XHS1971 isolated from hotspring sediment.</title>
        <authorList>
            <person name="Vasudevan G."/>
            <person name="Joshi A.J."/>
            <person name="Hivarkar S."/>
            <person name="Lanjekar V.B."/>
            <person name="Dhakephalkar P.K."/>
            <person name="Dagar S."/>
        </authorList>
    </citation>
    <scope>NUCLEOTIDE SEQUENCE</scope>
    <source>
        <strain evidence="1">XHS1971</strain>
    </source>
</reference>
<keyword evidence="2" id="KW-1185">Reference proteome</keyword>
<name>A0AC61DAV4_9FIRM</name>
<sequence length="484" mass="56395">MEKLKQELMHYKWVFIIGLVVAIILGIIGANLHVFAFMSYKAQGDTDRIIELLKDDIKNTRRQDDWYYKEGVNYLLIEESEEGLSFLEENLANFILDRQYDIIAFYNKKQLSFKNPNAFMDILMQDVGHLACKTYLQRMTPEALDEALFYYYGTKPAVDVTFIDTLSTLLGSYPNKIPLNKFQFSLYEVLVLEGETLTDKKSILFSKSESEKARELFFKKLKTHPVELDTLKQWVEFLNKNQVLRPQEYVEFNTKYSELQLARQGLKDLETKEIDLNNQKEAIELQLGDKFKLLEQQQKSCEALKGEISTLESKLEGLADYAYMALYIETSAGLGNGEYEASIPKKNIFGNYKPSSQKYIVKLTNTEFYKEGVYYLDVYLKGTKSNKKGNEYPYYVEVSNQELMNMEALQGERQEKVNKLNVLNTELKQLETEVETMKTELGYEQNRKDLVELVQRRQEFAKKLDEKVIEIKNLFGIGTIHLPE</sequence>
<organism evidence="1 2">
    <name type="scientific">Sporanaerobium hydrogeniformans</name>
    <dbReference type="NCBI Taxonomy" id="3072179"/>
    <lineage>
        <taxon>Bacteria</taxon>
        <taxon>Bacillati</taxon>
        <taxon>Bacillota</taxon>
        <taxon>Clostridia</taxon>
        <taxon>Lachnospirales</taxon>
        <taxon>Lachnospiraceae</taxon>
        <taxon>Sporanaerobium</taxon>
    </lineage>
</organism>
<dbReference type="Proteomes" id="UP000224460">
    <property type="component" value="Unassembled WGS sequence"/>
</dbReference>
<protein>
    <submittedName>
        <fullName evidence="1">Uncharacterized protein</fullName>
    </submittedName>
</protein>
<comment type="caution">
    <text evidence="1">The sequence shown here is derived from an EMBL/GenBank/DDBJ whole genome shotgun (WGS) entry which is preliminary data.</text>
</comment>
<evidence type="ECO:0000313" key="2">
    <source>
        <dbReference type="Proteomes" id="UP000224460"/>
    </source>
</evidence>
<dbReference type="EMBL" id="PEDL01000015">
    <property type="protein sequence ID" value="PHV70010.1"/>
    <property type="molecule type" value="Genomic_DNA"/>
</dbReference>
<gene>
    <name evidence="1" type="ORF">CS063_12755</name>
</gene>
<proteinExistence type="predicted"/>